<dbReference type="Pfam" id="PF02515">
    <property type="entry name" value="CoA_transf_3"/>
    <property type="match status" value="1"/>
</dbReference>
<dbReference type="InterPro" id="IPR044855">
    <property type="entry name" value="CoA-Trfase_III_dom3_sf"/>
</dbReference>
<gene>
    <name evidence="2" type="ORF">MGWOODY_Clf2345</name>
</gene>
<evidence type="ECO:0000313" key="2">
    <source>
        <dbReference type="EMBL" id="CUV01564.1"/>
    </source>
</evidence>
<reference evidence="2" key="1">
    <citation type="submission" date="2015-10" db="EMBL/GenBank/DDBJ databases">
        <authorList>
            <person name="Gilbert D.G."/>
        </authorList>
    </citation>
    <scope>NUCLEOTIDE SEQUENCE</scope>
</reference>
<dbReference type="InterPro" id="IPR023606">
    <property type="entry name" value="CoA-Trfase_III_dom_1_sf"/>
</dbReference>
<sequence length="407" mass="43430">MTTEAALSGVVVLDLTQIMAGPFCTMALADMGANVIKVEKPNGGDDNRRMGPPFIKDWSAGFLALNRNKRSLVLDLRSESGQAVFKRLVADADVVVENFRPGVMGRLGLGYETLAEIKPNLVYCSVSGFGNTGPDAAKGGFDLVAQGVSGLMSITGHPEMPPAKVGVPITDISAGLLAANGILCAHIHALKTGQGQQVDTSLMEAGIAYTVWESSVYFSDGEIPGPLGSAHRVSAPYQALRTSDGYLNIGAATQPTWEQLCRAIGLEVLIEDPRFLMPGDRKARQDELAELLEETFATDTTANWLKMLEEAGVVAGPIYNMEQVYKDPQVLARKMLVDLEDLDLGTIHNIGIPVKLSATPGQIRTRAPMLGEHSSEVLLERGFNKAEVGELVEAGTVVENQGPGTRS</sequence>
<dbReference type="GO" id="GO:0008410">
    <property type="term" value="F:CoA-transferase activity"/>
    <property type="evidence" value="ECO:0007669"/>
    <property type="project" value="TreeGrafter"/>
</dbReference>
<dbReference type="InterPro" id="IPR003673">
    <property type="entry name" value="CoA-Trfase_fam_III"/>
</dbReference>
<evidence type="ECO:0000256" key="1">
    <source>
        <dbReference type="ARBA" id="ARBA00022679"/>
    </source>
</evidence>
<accession>A0A160V6X5</accession>
<dbReference type="AlphaFoldDB" id="A0A160V6X5"/>
<dbReference type="PANTHER" id="PTHR48207">
    <property type="entry name" value="SUCCINATE--HYDROXYMETHYLGLUTARATE COA-TRANSFERASE"/>
    <property type="match status" value="1"/>
</dbReference>
<protein>
    <submittedName>
        <fullName evidence="2">CAIB/BAIF family protein</fullName>
    </submittedName>
</protein>
<dbReference type="Gene3D" id="3.30.1540.10">
    <property type="entry name" value="formyl-coa transferase, domain 3"/>
    <property type="match status" value="1"/>
</dbReference>
<proteinExistence type="predicted"/>
<dbReference type="EMBL" id="FAXA01000099">
    <property type="protein sequence ID" value="CUV01564.1"/>
    <property type="molecule type" value="Genomic_DNA"/>
</dbReference>
<organism evidence="2">
    <name type="scientific">hydrothermal vent metagenome</name>
    <dbReference type="NCBI Taxonomy" id="652676"/>
    <lineage>
        <taxon>unclassified sequences</taxon>
        <taxon>metagenomes</taxon>
        <taxon>ecological metagenomes</taxon>
    </lineage>
</organism>
<name>A0A160V6X5_9ZZZZ</name>
<dbReference type="InterPro" id="IPR050483">
    <property type="entry name" value="CoA-transferase_III_domain"/>
</dbReference>
<keyword evidence="1" id="KW-0808">Transferase</keyword>
<dbReference type="Gene3D" id="3.40.50.10540">
    <property type="entry name" value="Crotonobetainyl-coa:carnitine coa-transferase, domain 1"/>
    <property type="match status" value="1"/>
</dbReference>
<dbReference type="PANTHER" id="PTHR48207:SF4">
    <property type="entry name" value="BLL6097 PROTEIN"/>
    <property type="match status" value="1"/>
</dbReference>
<dbReference type="SUPFAM" id="SSF89796">
    <property type="entry name" value="CoA-transferase family III (CaiB/BaiF)"/>
    <property type="match status" value="1"/>
</dbReference>